<comment type="PTM">
    <text evidence="6">The conversion to 3-oxoalanine (also known as C-formylglycine, FGly), of a serine or cysteine residue in prokaryotes and of a cysteine residue in eukaryotes, is critical for catalytic activity.</text>
</comment>
<dbReference type="RefSeq" id="XP_022404645.1">
    <property type="nucleotide sequence ID" value="XM_022548734.1"/>
</dbReference>
<reference evidence="10" key="1">
    <citation type="journal article" date="2017" name="Genome Biol.">
        <title>Comparative genomics reveals high biological diversity and specific adaptations in the industrially and medically important fungal genus Aspergillus.</title>
        <authorList>
            <person name="de Vries R.P."/>
            <person name="Riley R."/>
            <person name="Wiebenga A."/>
            <person name="Aguilar-Osorio G."/>
            <person name="Amillis S."/>
            <person name="Uchima C.A."/>
            <person name="Anderluh G."/>
            <person name="Asadollahi M."/>
            <person name="Askin M."/>
            <person name="Barry K."/>
            <person name="Battaglia E."/>
            <person name="Bayram O."/>
            <person name="Benocci T."/>
            <person name="Braus-Stromeyer S.A."/>
            <person name="Caldana C."/>
            <person name="Canovas D."/>
            <person name="Cerqueira G.C."/>
            <person name="Chen F."/>
            <person name="Chen W."/>
            <person name="Choi C."/>
            <person name="Clum A."/>
            <person name="Dos Santos R.A."/>
            <person name="Damasio A.R."/>
            <person name="Diallinas G."/>
            <person name="Emri T."/>
            <person name="Fekete E."/>
            <person name="Flipphi M."/>
            <person name="Freyberg S."/>
            <person name="Gallo A."/>
            <person name="Gournas C."/>
            <person name="Habgood R."/>
            <person name="Hainaut M."/>
            <person name="Harispe M.L."/>
            <person name="Henrissat B."/>
            <person name="Hilden K.S."/>
            <person name="Hope R."/>
            <person name="Hossain A."/>
            <person name="Karabika E."/>
            <person name="Karaffa L."/>
            <person name="Karanyi Z."/>
            <person name="Krasevec N."/>
            <person name="Kuo A."/>
            <person name="Kusch H."/>
            <person name="LaButti K."/>
            <person name="Lagendijk E.L."/>
            <person name="Lapidus A."/>
            <person name="Levasseur A."/>
            <person name="Lindquist E."/>
            <person name="Lipzen A."/>
            <person name="Logrieco A.F."/>
            <person name="MacCabe A."/>
            <person name="Maekelae M.R."/>
            <person name="Malavazi I."/>
            <person name="Melin P."/>
            <person name="Meyer V."/>
            <person name="Mielnichuk N."/>
            <person name="Miskei M."/>
            <person name="Molnar A.P."/>
            <person name="Mule G."/>
            <person name="Ngan C.Y."/>
            <person name="Orejas M."/>
            <person name="Orosz E."/>
            <person name="Ouedraogo J.P."/>
            <person name="Overkamp K.M."/>
            <person name="Park H.-S."/>
            <person name="Perrone G."/>
            <person name="Piumi F."/>
            <person name="Punt P.J."/>
            <person name="Ram A.F."/>
            <person name="Ramon A."/>
            <person name="Rauscher S."/>
            <person name="Record E."/>
            <person name="Riano-Pachon D.M."/>
            <person name="Robert V."/>
            <person name="Roehrig J."/>
            <person name="Ruller R."/>
            <person name="Salamov A."/>
            <person name="Salih N.S."/>
            <person name="Samson R.A."/>
            <person name="Sandor E."/>
            <person name="Sanguinetti M."/>
            <person name="Schuetze T."/>
            <person name="Sepcic K."/>
            <person name="Shelest E."/>
            <person name="Sherlock G."/>
            <person name="Sophianopoulou V."/>
            <person name="Squina F.M."/>
            <person name="Sun H."/>
            <person name="Susca A."/>
            <person name="Todd R.B."/>
            <person name="Tsang A."/>
            <person name="Unkles S.E."/>
            <person name="van de Wiele N."/>
            <person name="van Rossen-Uffink D."/>
            <person name="Oliveira J.V."/>
            <person name="Vesth T.C."/>
            <person name="Visser J."/>
            <person name="Yu J.-H."/>
            <person name="Zhou M."/>
            <person name="Andersen M.R."/>
            <person name="Archer D.B."/>
            <person name="Baker S.E."/>
            <person name="Benoit I."/>
            <person name="Brakhage A.A."/>
            <person name="Braus G.H."/>
            <person name="Fischer R."/>
            <person name="Frisvad J.C."/>
            <person name="Goldman G.H."/>
            <person name="Houbraken J."/>
            <person name="Oakley B."/>
            <person name="Pocsi I."/>
            <person name="Scazzocchio C."/>
            <person name="Seiboth B."/>
            <person name="vanKuyk P.A."/>
            <person name="Wortman J."/>
            <person name="Dyer P.S."/>
            <person name="Grigoriev I.V."/>
        </authorList>
    </citation>
    <scope>NUCLEOTIDE SEQUENCE [LARGE SCALE GENOMIC DNA]</scope>
    <source>
        <strain evidence="10">CBS 516.65</strain>
    </source>
</reference>
<gene>
    <name evidence="9" type="ORF">ASPGLDRAFT_64030</name>
</gene>
<dbReference type="Pfam" id="PF00884">
    <property type="entry name" value="Sulfatase"/>
    <property type="match status" value="1"/>
</dbReference>
<dbReference type="STRING" id="1160497.A0A1L9VVM2"/>
<dbReference type="GO" id="GO:0018958">
    <property type="term" value="P:phenol-containing compound metabolic process"/>
    <property type="evidence" value="ECO:0007669"/>
    <property type="project" value="InterPro"/>
</dbReference>
<evidence type="ECO:0000256" key="4">
    <source>
        <dbReference type="ARBA" id="ARBA00023180"/>
    </source>
</evidence>
<dbReference type="OrthoDB" id="96314at2759"/>
<comment type="catalytic activity">
    <reaction evidence="5">
        <text>an aryl sulfate + H2O = a phenol + sulfate + H(+)</text>
        <dbReference type="Rhea" id="RHEA:17261"/>
        <dbReference type="ChEBI" id="CHEBI:15377"/>
        <dbReference type="ChEBI" id="CHEBI:15378"/>
        <dbReference type="ChEBI" id="CHEBI:16189"/>
        <dbReference type="ChEBI" id="CHEBI:33853"/>
        <dbReference type="ChEBI" id="CHEBI:140317"/>
        <dbReference type="EC" id="3.1.6.1"/>
    </reaction>
</comment>
<feature type="signal peptide" evidence="7">
    <location>
        <begin position="1"/>
        <end position="20"/>
    </location>
</feature>
<keyword evidence="2 7" id="KW-0732">Signal</keyword>
<dbReference type="InterPro" id="IPR000917">
    <property type="entry name" value="Sulfatase_N"/>
</dbReference>
<dbReference type="PANTHER" id="PTHR43108">
    <property type="entry name" value="N-ACETYLGLUCOSAMINE-6-SULFATASE FAMILY MEMBER"/>
    <property type="match status" value="1"/>
</dbReference>
<dbReference type="PIRSF" id="PIRSF000972">
    <property type="entry name" value="Arylsulf_plant"/>
    <property type="match status" value="1"/>
</dbReference>
<dbReference type="PROSITE" id="PS00523">
    <property type="entry name" value="SULFATASE_1"/>
    <property type="match status" value="1"/>
</dbReference>
<evidence type="ECO:0000256" key="3">
    <source>
        <dbReference type="ARBA" id="ARBA00022801"/>
    </source>
</evidence>
<dbReference type="InterPro" id="IPR024607">
    <property type="entry name" value="Sulfatase_CS"/>
</dbReference>
<protein>
    <recommendedName>
        <fullName evidence="5">Arylsulfatase</fullName>
        <shortName evidence="5">AS</shortName>
        <ecNumber evidence="5">3.1.6.1</ecNumber>
    </recommendedName>
    <alternativeName>
        <fullName evidence="5">Aryl-sulfate sulphohydrolase</fullName>
    </alternativeName>
</protein>
<organism evidence="9 10">
    <name type="scientific">Aspergillus glaucus CBS 516.65</name>
    <dbReference type="NCBI Taxonomy" id="1160497"/>
    <lineage>
        <taxon>Eukaryota</taxon>
        <taxon>Fungi</taxon>
        <taxon>Dikarya</taxon>
        <taxon>Ascomycota</taxon>
        <taxon>Pezizomycotina</taxon>
        <taxon>Eurotiomycetes</taxon>
        <taxon>Eurotiomycetidae</taxon>
        <taxon>Eurotiales</taxon>
        <taxon>Aspergillaceae</taxon>
        <taxon>Aspergillus</taxon>
        <taxon>Aspergillus subgen. Aspergillus</taxon>
    </lineage>
</organism>
<evidence type="ECO:0000256" key="1">
    <source>
        <dbReference type="ARBA" id="ARBA00008779"/>
    </source>
</evidence>
<proteinExistence type="inferred from homology"/>
<evidence type="ECO:0000256" key="7">
    <source>
        <dbReference type="SAM" id="SignalP"/>
    </source>
</evidence>
<dbReference type="FunFam" id="3.40.720.10:FF:000051">
    <property type="entry name" value="Arylsulfatase"/>
    <property type="match status" value="1"/>
</dbReference>
<dbReference type="Gene3D" id="3.40.720.10">
    <property type="entry name" value="Alkaline Phosphatase, subunit A"/>
    <property type="match status" value="1"/>
</dbReference>
<feature type="modified residue" description="3-oxoalanine (Cys)" evidence="6">
    <location>
        <position position="84"/>
    </location>
</feature>
<dbReference type="CDD" id="cd16147">
    <property type="entry name" value="G6S"/>
    <property type="match status" value="1"/>
</dbReference>
<dbReference type="GeneID" id="34464994"/>
<dbReference type="VEuPathDB" id="FungiDB:ASPGLDRAFT_64030"/>
<comment type="similarity">
    <text evidence="1 5">Belongs to the sulfatase family.</text>
</comment>
<keyword evidence="3 5" id="KW-0378">Hydrolase</keyword>
<keyword evidence="4" id="KW-0325">Glycoprotein</keyword>
<evidence type="ECO:0000313" key="9">
    <source>
        <dbReference type="EMBL" id="OJJ87962.1"/>
    </source>
</evidence>
<sequence length="580" mass="64892">MKFAKSLLIAASSFSALAEANVPDLQVPVIGSGSKAAKQPNFLFIISDDQDLTLGSTDYTPLTGKYIKEKGTFFRNHFVTTALCCPSRVSLWTGRQAHNTNVTDVRPPYGGYPKFVERGFNDNFLPIWLQEAGYNTYYTGKLFNAHTVTNYDKPHVAGFTGSDFLLDPFTYDYLNSTYQRNHDPPVSYEGRHTTEVITEKALGLLDDALEGEKPFFLAVSPIAPHTNVNSSTFGSGAAMTEAIPLDRHKDLFPDAKVPRTGSFNPDEPSGVSWIRDLPLQDQSVIDYNDHFYRQRLRSLQGVDELVESLVTSLEESGQLDNTYIIYTSDNGFHIGQHRLPPGKSTGFDEDIRVPFFIRGPGVPEGVVQDAVTTHIDLAPTFFDLAGIPLRKDFDGTPMPIHNSIETTHEHVTVEYWGKAFLEGEKGGLGPGGQFNVPHNTYKSVRIIGDGYDLYYSVFCTNEHELYDLTTDPYEMNNLYSDDRSQHILGYPLEHVASRLDSLLLVLKSCEGRNCIKPWNVLHPDGSVQTLRDALDSQYNTLYQETPNVAFDRCENGYIVDAEGPQADLLYRDGLSWESWT</sequence>
<feature type="domain" description="Sulfatase N-terminal" evidence="8">
    <location>
        <begin position="40"/>
        <end position="387"/>
    </location>
</feature>
<evidence type="ECO:0000256" key="6">
    <source>
        <dbReference type="PIRSR" id="PIRSR000972-50"/>
    </source>
</evidence>
<dbReference type="Proteomes" id="UP000184300">
    <property type="component" value="Unassembled WGS sequence"/>
</dbReference>
<keyword evidence="10" id="KW-1185">Reference proteome</keyword>
<accession>A0A1L9VVM2</accession>
<dbReference type="EC" id="3.1.6.1" evidence="5"/>
<evidence type="ECO:0000256" key="5">
    <source>
        <dbReference type="PIRNR" id="PIRNR000972"/>
    </source>
</evidence>
<evidence type="ECO:0000259" key="8">
    <source>
        <dbReference type="Pfam" id="PF00884"/>
    </source>
</evidence>
<dbReference type="InterPro" id="IPR017850">
    <property type="entry name" value="Alkaline_phosphatase_core_sf"/>
</dbReference>
<dbReference type="AlphaFoldDB" id="A0A1L9VVM2"/>
<evidence type="ECO:0000313" key="10">
    <source>
        <dbReference type="Proteomes" id="UP000184300"/>
    </source>
</evidence>
<dbReference type="PANTHER" id="PTHR43108:SF8">
    <property type="entry name" value="SD21168P"/>
    <property type="match status" value="1"/>
</dbReference>
<dbReference type="EMBL" id="KV878890">
    <property type="protein sequence ID" value="OJJ87962.1"/>
    <property type="molecule type" value="Genomic_DNA"/>
</dbReference>
<dbReference type="GO" id="GO:0008449">
    <property type="term" value="F:N-acetylglucosamine-6-sulfatase activity"/>
    <property type="evidence" value="ECO:0007669"/>
    <property type="project" value="TreeGrafter"/>
</dbReference>
<dbReference type="GO" id="GO:0004065">
    <property type="term" value="F:arylsulfatase activity"/>
    <property type="evidence" value="ECO:0007669"/>
    <property type="project" value="UniProtKB-UniRule"/>
</dbReference>
<evidence type="ECO:0000256" key="2">
    <source>
        <dbReference type="ARBA" id="ARBA00022729"/>
    </source>
</evidence>
<dbReference type="InterPro" id="IPR012083">
    <property type="entry name" value="Arylsulfatase"/>
</dbReference>
<dbReference type="SUPFAM" id="SSF53649">
    <property type="entry name" value="Alkaline phosphatase-like"/>
    <property type="match status" value="1"/>
</dbReference>
<name>A0A1L9VVM2_ASPGL</name>
<dbReference type="GO" id="GO:0005539">
    <property type="term" value="F:glycosaminoglycan binding"/>
    <property type="evidence" value="ECO:0007669"/>
    <property type="project" value="TreeGrafter"/>
</dbReference>
<feature type="chain" id="PRO_5013109660" description="Arylsulfatase" evidence="7">
    <location>
        <begin position="21"/>
        <end position="580"/>
    </location>
</feature>